<dbReference type="PROSITE" id="PS51257">
    <property type="entry name" value="PROKAR_LIPOPROTEIN"/>
    <property type="match status" value="1"/>
</dbReference>
<accession>A0A7W2D5W0</accession>
<evidence type="ECO:0000313" key="3">
    <source>
        <dbReference type="Proteomes" id="UP000586976"/>
    </source>
</evidence>
<name>A0A7W2D5W0_9ACTN</name>
<evidence type="ECO:0000313" key="2">
    <source>
        <dbReference type="EMBL" id="MBA4865310.1"/>
    </source>
</evidence>
<proteinExistence type="predicted"/>
<keyword evidence="1" id="KW-0732">Signal</keyword>
<sequence length="89" mass="8559">MNRRAVLRTAAGVAGAASVSPLSAACGGSASGAGKGGTSSKKGLAAALPAYVPSTVGKPDIASVRLPNGAVTEPSCLTFPAHPKDKDPS</sequence>
<dbReference type="EMBL" id="JACEQY010000039">
    <property type="protein sequence ID" value="MBA4865310.1"/>
    <property type="molecule type" value="Genomic_DNA"/>
</dbReference>
<protein>
    <submittedName>
        <fullName evidence="2">Uncharacterized protein</fullName>
    </submittedName>
</protein>
<gene>
    <name evidence="2" type="ORF">H1V43_29010</name>
</gene>
<dbReference type="AlphaFoldDB" id="A0A7W2D5W0"/>
<dbReference type="RefSeq" id="WP_181866834.1">
    <property type="nucleotide sequence ID" value="NZ_JACEQY010000039.1"/>
</dbReference>
<feature type="chain" id="PRO_5030879359" evidence="1">
    <location>
        <begin position="25"/>
        <end position="89"/>
    </location>
</feature>
<reference evidence="2 3" key="1">
    <citation type="submission" date="2020-07" db="EMBL/GenBank/DDBJ databases">
        <title>Streptomyces isolated from Indian soil.</title>
        <authorList>
            <person name="Mandal S."/>
            <person name="Maiti P.K."/>
        </authorList>
    </citation>
    <scope>NUCLEOTIDE SEQUENCE [LARGE SCALE GENOMIC DNA]</scope>
    <source>
        <strain evidence="2 3">PSKA54</strain>
    </source>
</reference>
<feature type="signal peptide" evidence="1">
    <location>
        <begin position="1"/>
        <end position="24"/>
    </location>
</feature>
<keyword evidence="3" id="KW-1185">Reference proteome</keyword>
<dbReference type="Proteomes" id="UP000586976">
    <property type="component" value="Unassembled WGS sequence"/>
</dbReference>
<evidence type="ECO:0000256" key="1">
    <source>
        <dbReference type="SAM" id="SignalP"/>
    </source>
</evidence>
<organism evidence="2 3">
    <name type="scientific">Streptomyces himalayensis subsp. aureolus</name>
    <dbReference type="NCBI Taxonomy" id="2758039"/>
    <lineage>
        <taxon>Bacteria</taxon>
        <taxon>Bacillati</taxon>
        <taxon>Actinomycetota</taxon>
        <taxon>Actinomycetes</taxon>
        <taxon>Kitasatosporales</taxon>
        <taxon>Streptomycetaceae</taxon>
        <taxon>Streptomyces</taxon>
        <taxon>Streptomyces himalayensis</taxon>
    </lineage>
</organism>
<comment type="caution">
    <text evidence="2">The sequence shown here is derived from an EMBL/GenBank/DDBJ whole genome shotgun (WGS) entry which is preliminary data.</text>
</comment>